<name>A0A068YMB3_ECHMU</name>
<accession>A0A068YMB3</accession>
<dbReference type="GO" id="GO:0000045">
    <property type="term" value="P:autophagosome assembly"/>
    <property type="evidence" value="ECO:0007669"/>
    <property type="project" value="InterPro"/>
</dbReference>
<evidence type="ECO:0000256" key="4">
    <source>
        <dbReference type="SAM" id="Coils"/>
    </source>
</evidence>
<dbReference type="OrthoDB" id="6262491at2759"/>
<feature type="repeat" description="WD" evidence="3">
    <location>
        <begin position="316"/>
        <end position="360"/>
    </location>
</feature>
<reference evidence="5" key="1">
    <citation type="journal article" date="2013" name="Nature">
        <title>The genomes of four tapeworm species reveal adaptations to parasitism.</title>
        <authorList>
            <person name="Tsai I.J."/>
            <person name="Zarowiecki M."/>
            <person name="Holroyd N."/>
            <person name="Garciarrubio A."/>
            <person name="Sanchez-Flores A."/>
            <person name="Brooks K.L."/>
            <person name="Tracey A."/>
            <person name="Bobes R.J."/>
            <person name="Fragoso G."/>
            <person name="Sciutto E."/>
            <person name="Aslett M."/>
            <person name="Beasley H."/>
            <person name="Bennett H.M."/>
            <person name="Cai J."/>
            <person name="Camicia F."/>
            <person name="Clark R."/>
            <person name="Cucher M."/>
            <person name="De Silva N."/>
            <person name="Day T.A."/>
            <person name="Deplazes P."/>
            <person name="Estrada K."/>
            <person name="Fernandez C."/>
            <person name="Holland P.W."/>
            <person name="Hou J."/>
            <person name="Hu S."/>
            <person name="Huckvale T."/>
            <person name="Hung S.S."/>
            <person name="Kamenetzky L."/>
            <person name="Keane J.A."/>
            <person name="Kiss F."/>
            <person name="Koziol U."/>
            <person name="Lambert O."/>
            <person name="Liu K."/>
            <person name="Luo X."/>
            <person name="Luo Y."/>
            <person name="Macchiaroli N."/>
            <person name="Nichol S."/>
            <person name="Paps J."/>
            <person name="Parkinson J."/>
            <person name="Pouchkina-Stantcheva N."/>
            <person name="Riddiford N."/>
            <person name="Rosenzvit M."/>
            <person name="Salinas G."/>
            <person name="Wasmuth J.D."/>
            <person name="Zamanian M."/>
            <person name="Zheng Y."/>
            <person name="Cai X."/>
            <person name="Soberon X."/>
            <person name="Olson P.D."/>
            <person name="Laclette J.P."/>
            <person name="Brehm K."/>
            <person name="Berriman M."/>
            <person name="Garciarrubio A."/>
            <person name="Bobes R.J."/>
            <person name="Fragoso G."/>
            <person name="Sanchez-Flores A."/>
            <person name="Estrada K."/>
            <person name="Cevallos M.A."/>
            <person name="Morett E."/>
            <person name="Gonzalez V."/>
            <person name="Portillo T."/>
            <person name="Ochoa-Leyva A."/>
            <person name="Jose M.V."/>
            <person name="Sciutto E."/>
            <person name="Landa A."/>
            <person name="Jimenez L."/>
            <person name="Valdes V."/>
            <person name="Carrero J.C."/>
            <person name="Larralde C."/>
            <person name="Morales-Montor J."/>
            <person name="Limon-Lason J."/>
            <person name="Soberon X."/>
            <person name="Laclette J.P."/>
        </authorList>
    </citation>
    <scope>NUCLEOTIDE SEQUENCE [LARGE SCALE GENOMIC DNA]</scope>
</reference>
<evidence type="ECO:0000313" key="6">
    <source>
        <dbReference type="Proteomes" id="UP000017246"/>
    </source>
</evidence>
<keyword evidence="6" id="KW-1185">Reference proteome</keyword>
<dbReference type="PROSITE" id="PS50082">
    <property type="entry name" value="WD_REPEATS_2"/>
    <property type="match status" value="3"/>
</dbReference>
<dbReference type="InterPro" id="IPR019775">
    <property type="entry name" value="WD40_repeat_CS"/>
</dbReference>
<dbReference type="PANTHER" id="PTHR19878">
    <property type="entry name" value="AUTOPHAGY PROTEIN 16-LIKE"/>
    <property type="match status" value="1"/>
</dbReference>
<dbReference type="AlphaFoldDB" id="A0A068YMB3"/>
<dbReference type="InterPro" id="IPR045160">
    <property type="entry name" value="ATG16"/>
</dbReference>
<dbReference type="EMBL" id="LN902844">
    <property type="protein sequence ID" value="CDS43219.1"/>
    <property type="molecule type" value="Genomic_DNA"/>
</dbReference>
<dbReference type="PANTHER" id="PTHR19878:SF8">
    <property type="entry name" value="AUTOPHAGY-RELATED 16, ISOFORM F"/>
    <property type="match status" value="1"/>
</dbReference>
<dbReference type="Proteomes" id="UP000017246">
    <property type="component" value="Unassembled WGS sequence"/>
</dbReference>
<keyword evidence="2" id="KW-0677">Repeat</keyword>
<dbReference type="PROSITE" id="PS50294">
    <property type="entry name" value="WD_REPEATS_REGION"/>
    <property type="match status" value="1"/>
</dbReference>
<reference evidence="5" key="2">
    <citation type="submission" date="2015-11" db="EMBL/GenBank/DDBJ databases">
        <authorList>
            <person name="Zhang Y."/>
            <person name="Guo Z."/>
        </authorList>
    </citation>
    <scope>NUCLEOTIDE SEQUENCE</scope>
</reference>
<dbReference type="STRING" id="6211.A0A068YMB3"/>
<evidence type="ECO:0000256" key="3">
    <source>
        <dbReference type="PROSITE-ProRule" id="PRU00221"/>
    </source>
</evidence>
<feature type="coiled-coil region" evidence="4">
    <location>
        <begin position="63"/>
        <end position="104"/>
    </location>
</feature>
<dbReference type="InterPro" id="IPR036322">
    <property type="entry name" value="WD40_repeat_dom_sf"/>
</dbReference>
<organism evidence="5 6">
    <name type="scientific">Echinococcus multilocularis</name>
    <name type="common">Fox tapeworm</name>
    <dbReference type="NCBI Taxonomy" id="6211"/>
    <lineage>
        <taxon>Eukaryota</taxon>
        <taxon>Metazoa</taxon>
        <taxon>Spiralia</taxon>
        <taxon>Lophotrochozoa</taxon>
        <taxon>Platyhelminthes</taxon>
        <taxon>Cestoda</taxon>
        <taxon>Eucestoda</taxon>
        <taxon>Cyclophyllidea</taxon>
        <taxon>Taeniidae</taxon>
        <taxon>Echinococcus</taxon>
    </lineage>
</organism>
<dbReference type="OMA" id="FVWNTNT"/>
<dbReference type="Pfam" id="PF00400">
    <property type="entry name" value="WD40"/>
    <property type="match status" value="6"/>
</dbReference>
<dbReference type="CDD" id="cd00200">
    <property type="entry name" value="WD40"/>
    <property type="match status" value="1"/>
</dbReference>
<dbReference type="eggNOG" id="KOG0288">
    <property type="taxonomic scope" value="Eukaryota"/>
</dbReference>
<keyword evidence="4" id="KW-0175">Coiled coil</keyword>
<sequence>MTLAGGSLWIDDILLRLRVRDDKESRGYKSIVNYYAGVRDRVFQLDVINARLERRAVAKFANSSELEQKLLNLQEEVISLHRQREKLQYEVREKQGQIEEQADRIKALSSLLDESNKINRSCMETIGQLKSANNTLLDEQTATALTVGRLEYDKRELVEDRLQCLAQITFLQKQIEDLKNSESDMRLQLQRELIHRGLLDAACMPLSVEEGHSSQRGRAFSSLPDIMAFSITTADDVNCVRISPSGKLLSYGGLDRKVWLCRIRGEKYDSQTSLVGCNAGVTAVDFDQEETMVLGASSDFACRVWTLADRRLKVNLTGHSDRVVAARFVDGGDAVNGIVTASYDRTIKLWNVGRRQCSRTILVTSLCYDILACPSTRSLVSGHSDKKIRIWDQESGHQIREIPLSGRITGLDVSNDGTYALACTRNDTLHIVDLRQNSILKTFQAEDFHVHADCVRPCFSPDGTFVACGSQNGDIFVWNTNTGIVESILHGHDNMVICTHWSSHGTYMISCERGKKVIMWWRAE</sequence>
<evidence type="ECO:0000256" key="1">
    <source>
        <dbReference type="ARBA" id="ARBA00022574"/>
    </source>
</evidence>
<dbReference type="SMART" id="SM00320">
    <property type="entry name" value="WD40"/>
    <property type="match status" value="7"/>
</dbReference>
<dbReference type="SUPFAM" id="SSF50978">
    <property type="entry name" value="WD40 repeat-like"/>
    <property type="match status" value="1"/>
</dbReference>
<gene>
    <name evidence="5" type="ORF">EmuJ_001095900</name>
</gene>
<dbReference type="InterPro" id="IPR001680">
    <property type="entry name" value="WD40_rpt"/>
</dbReference>
<dbReference type="Gene3D" id="2.130.10.10">
    <property type="entry name" value="YVTN repeat-like/Quinoprotein amine dehydrogenase"/>
    <property type="match status" value="1"/>
</dbReference>
<proteinExistence type="predicted"/>
<dbReference type="PROSITE" id="PS00678">
    <property type="entry name" value="WD_REPEATS_1"/>
    <property type="match status" value="1"/>
</dbReference>
<keyword evidence="1 3" id="KW-0853">WD repeat</keyword>
<dbReference type="InterPro" id="IPR015943">
    <property type="entry name" value="WD40/YVTN_repeat-like_dom_sf"/>
</dbReference>
<dbReference type="InterPro" id="IPR020472">
    <property type="entry name" value="WD40_PAC1"/>
</dbReference>
<dbReference type="PRINTS" id="PR00320">
    <property type="entry name" value="GPROTEINBRPT"/>
</dbReference>
<feature type="repeat" description="WD" evidence="3">
    <location>
        <begin position="374"/>
        <end position="401"/>
    </location>
</feature>
<evidence type="ECO:0000313" key="5">
    <source>
        <dbReference type="EMBL" id="CDS43219.1"/>
    </source>
</evidence>
<evidence type="ECO:0000256" key="2">
    <source>
        <dbReference type="ARBA" id="ARBA00022737"/>
    </source>
</evidence>
<protein>
    <submittedName>
        <fullName evidence="5">Family S9 non peptidase ue S09 family</fullName>
    </submittedName>
</protein>
<feature type="repeat" description="WD" evidence="3">
    <location>
        <begin position="459"/>
        <end position="483"/>
    </location>
</feature>